<feature type="binding site" evidence="6">
    <location>
        <position position="61"/>
    </location>
    <ligand>
        <name>Zn(2+)</name>
        <dbReference type="ChEBI" id="CHEBI:29105"/>
    </ligand>
</feature>
<dbReference type="Gene3D" id="3.30.160.60">
    <property type="entry name" value="Classic Zinc Finger"/>
    <property type="match status" value="4"/>
</dbReference>
<dbReference type="PROSITE" id="PS00028">
    <property type="entry name" value="ZINC_FINGER_C2H2_1"/>
    <property type="match status" value="5"/>
</dbReference>
<keyword evidence="3 5" id="KW-0863">Zinc-finger</keyword>
<keyword evidence="2" id="KW-0677">Repeat</keyword>
<dbReference type="PROSITE" id="PS51915">
    <property type="entry name" value="ZAD"/>
    <property type="match status" value="1"/>
</dbReference>
<feature type="binding site" evidence="6">
    <location>
        <position position="58"/>
    </location>
    <ligand>
        <name>Zn(2+)</name>
        <dbReference type="ChEBI" id="CHEBI:29105"/>
    </ligand>
</feature>
<evidence type="ECO:0000256" key="2">
    <source>
        <dbReference type="ARBA" id="ARBA00022737"/>
    </source>
</evidence>
<keyword evidence="4 6" id="KW-0862">Zinc</keyword>
<evidence type="ECO:0008006" key="12">
    <source>
        <dbReference type="Google" id="ProtNLM"/>
    </source>
</evidence>
<dbReference type="PANTHER" id="PTHR24379">
    <property type="entry name" value="KRAB AND ZINC FINGER DOMAIN-CONTAINING"/>
    <property type="match status" value="1"/>
</dbReference>
<proteinExistence type="predicted"/>
<dbReference type="InterPro" id="IPR013087">
    <property type="entry name" value="Znf_C2H2_type"/>
</dbReference>
<dbReference type="Pfam" id="PF12874">
    <property type="entry name" value="zf-met"/>
    <property type="match status" value="1"/>
</dbReference>
<dbReference type="PANTHER" id="PTHR24379:SF121">
    <property type="entry name" value="C2H2-TYPE DOMAIN-CONTAINING PROTEIN"/>
    <property type="match status" value="1"/>
</dbReference>
<keyword evidence="11" id="KW-1185">Reference proteome</keyword>
<dbReference type="Pfam" id="PF00096">
    <property type="entry name" value="zf-C2H2"/>
    <property type="match status" value="2"/>
</dbReference>
<evidence type="ECO:0000259" key="8">
    <source>
        <dbReference type="PROSITE" id="PS50157"/>
    </source>
</evidence>
<sequence>MAIVPQELSSICRFCLCQEEKQLLLIAKTICSSLTIEDVRRFTGIPILPDDVLRCAICFECLGSLKKSTDFRYACIRNDATFRRLCVGPSSVDKKDPTNLKYNPMVLPDADPLELKFDMLTDELVETKLYDEDTSVQIIANQDARETVSCEEVAEAEEYNAPYSANYIELGEPFSDDTDTDEPKRKGKPRRRKADLYGTRSDATKQPSQTPTILENESDPSLKPKAPKHKKVLCYVCGIWITNIDGHIASHNKQANFACPHCPVKMINKCNLMRHVKQVHEKRIIMYCELCGKGFTHKNNYVSHMRSQHNIGRTYDCSVCFVKFRHQGALRNHFRSVHLNETFPCATCGMVFRTPERLKRHQPVHSTEQPYVCRQCPKRFKYRYARTIHEITHTGVIFRCRHCDKSYRYKAQLKVHQRKTHPDSESDSTAPLERATSEETEQITDTQA</sequence>
<dbReference type="STRING" id="34691.A0A1Y9J0R4"/>
<dbReference type="Proteomes" id="UP000076407">
    <property type="component" value="Unassembled WGS sequence"/>
</dbReference>
<dbReference type="GO" id="GO:0005634">
    <property type="term" value="C:nucleus"/>
    <property type="evidence" value="ECO:0007669"/>
    <property type="project" value="InterPro"/>
</dbReference>
<dbReference type="SMART" id="SM00355">
    <property type="entry name" value="ZnF_C2H2"/>
    <property type="match status" value="6"/>
</dbReference>
<dbReference type="FunFam" id="3.30.160.60:FF:002466">
    <property type="entry name" value="Zinc finger protein"/>
    <property type="match status" value="1"/>
</dbReference>
<evidence type="ECO:0000256" key="4">
    <source>
        <dbReference type="ARBA" id="ARBA00022833"/>
    </source>
</evidence>
<feature type="domain" description="C2H2-type" evidence="8">
    <location>
        <begin position="371"/>
        <end position="395"/>
    </location>
</feature>
<dbReference type="SMART" id="SM00868">
    <property type="entry name" value="zf-AD"/>
    <property type="match status" value="1"/>
</dbReference>
<evidence type="ECO:0000256" key="7">
    <source>
        <dbReference type="SAM" id="MobiDB-lite"/>
    </source>
</evidence>
<feature type="binding site" evidence="6">
    <location>
        <position position="12"/>
    </location>
    <ligand>
        <name>Zn(2+)</name>
        <dbReference type="ChEBI" id="CHEBI:29105"/>
    </ligand>
</feature>
<feature type="compositionally biased region" description="Polar residues" evidence="7">
    <location>
        <begin position="204"/>
        <end position="215"/>
    </location>
</feature>
<feature type="domain" description="C2H2-type" evidence="8">
    <location>
        <begin position="315"/>
        <end position="343"/>
    </location>
</feature>
<evidence type="ECO:0000256" key="1">
    <source>
        <dbReference type="ARBA" id="ARBA00022723"/>
    </source>
</evidence>
<feature type="domain" description="ZAD" evidence="9">
    <location>
        <begin position="10"/>
        <end position="85"/>
    </location>
</feature>
<evidence type="ECO:0000313" key="10">
    <source>
        <dbReference type="EnsemblMetazoa" id="AQUA016503-PA"/>
    </source>
</evidence>
<feature type="region of interest" description="Disordered" evidence="7">
    <location>
        <begin position="414"/>
        <end position="448"/>
    </location>
</feature>
<dbReference type="EnsemblMetazoa" id="AQUA016503-RA">
    <property type="protein sequence ID" value="AQUA016503-PA"/>
    <property type="gene ID" value="AQUA016503"/>
</dbReference>
<feature type="binding site" evidence="6">
    <location>
        <position position="15"/>
    </location>
    <ligand>
        <name>Zn(2+)</name>
        <dbReference type="ChEBI" id="CHEBI:29105"/>
    </ligand>
</feature>
<evidence type="ECO:0000256" key="3">
    <source>
        <dbReference type="ARBA" id="ARBA00022771"/>
    </source>
</evidence>
<feature type="domain" description="C2H2-type" evidence="8">
    <location>
        <begin position="286"/>
        <end position="314"/>
    </location>
</feature>
<evidence type="ECO:0000313" key="11">
    <source>
        <dbReference type="Proteomes" id="UP000076407"/>
    </source>
</evidence>
<dbReference type="FunFam" id="3.30.160.60:FF:003753">
    <property type="match status" value="1"/>
</dbReference>
<dbReference type="PROSITE" id="PS50157">
    <property type="entry name" value="ZINC_FINGER_C2H2_2"/>
    <property type="match status" value="5"/>
</dbReference>
<dbReference type="InterPro" id="IPR036236">
    <property type="entry name" value="Znf_C2H2_sf"/>
</dbReference>
<evidence type="ECO:0000259" key="9">
    <source>
        <dbReference type="PROSITE" id="PS51915"/>
    </source>
</evidence>
<dbReference type="FunFam" id="3.30.160.60:FF:003760">
    <property type="entry name" value="AGAP012741-PA"/>
    <property type="match status" value="1"/>
</dbReference>
<dbReference type="VEuPathDB" id="VectorBase:AQUA016503"/>
<dbReference type="AlphaFoldDB" id="A0A1Y9J0R4"/>
<dbReference type="SUPFAM" id="SSF57716">
    <property type="entry name" value="Glucocorticoid receptor-like (DNA-binding domain)"/>
    <property type="match status" value="1"/>
</dbReference>
<reference evidence="10" key="1">
    <citation type="submission" date="2020-05" db="UniProtKB">
        <authorList>
            <consortium name="EnsemblMetazoa"/>
        </authorList>
    </citation>
    <scope>IDENTIFICATION</scope>
    <source>
        <strain evidence="10">SANGQUA</strain>
    </source>
</reference>
<keyword evidence="1 6" id="KW-0479">Metal-binding</keyword>
<dbReference type="Pfam" id="PF07776">
    <property type="entry name" value="zf-AD"/>
    <property type="match status" value="1"/>
</dbReference>
<dbReference type="SUPFAM" id="SSF57667">
    <property type="entry name" value="beta-beta-alpha zinc fingers"/>
    <property type="match status" value="4"/>
</dbReference>
<accession>A0A1Y9J0R4</accession>
<organism evidence="10 11">
    <name type="scientific">Anopheles quadriannulatus</name>
    <name type="common">Mosquito</name>
    <dbReference type="NCBI Taxonomy" id="34691"/>
    <lineage>
        <taxon>Eukaryota</taxon>
        <taxon>Metazoa</taxon>
        <taxon>Ecdysozoa</taxon>
        <taxon>Arthropoda</taxon>
        <taxon>Hexapoda</taxon>
        <taxon>Insecta</taxon>
        <taxon>Pterygota</taxon>
        <taxon>Neoptera</taxon>
        <taxon>Endopterygota</taxon>
        <taxon>Diptera</taxon>
        <taxon>Nematocera</taxon>
        <taxon>Culicoidea</taxon>
        <taxon>Culicidae</taxon>
        <taxon>Anophelinae</taxon>
        <taxon>Anopheles</taxon>
    </lineage>
</organism>
<evidence type="ECO:0000256" key="6">
    <source>
        <dbReference type="PROSITE-ProRule" id="PRU01263"/>
    </source>
</evidence>
<dbReference type="InterPro" id="IPR012934">
    <property type="entry name" value="Znf_AD"/>
</dbReference>
<dbReference type="GO" id="GO:0008270">
    <property type="term" value="F:zinc ion binding"/>
    <property type="evidence" value="ECO:0007669"/>
    <property type="project" value="UniProtKB-UniRule"/>
</dbReference>
<feature type="region of interest" description="Disordered" evidence="7">
    <location>
        <begin position="170"/>
        <end position="226"/>
    </location>
</feature>
<evidence type="ECO:0000256" key="5">
    <source>
        <dbReference type="PROSITE-ProRule" id="PRU00042"/>
    </source>
</evidence>
<protein>
    <recommendedName>
        <fullName evidence="12">Protein krueppel</fullName>
    </recommendedName>
</protein>
<feature type="domain" description="C2H2-type" evidence="8">
    <location>
        <begin position="343"/>
        <end position="370"/>
    </location>
</feature>
<dbReference type="FunFam" id="3.30.160.60:FF:002753">
    <property type="entry name" value="AGAP011403-PA"/>
    <property type="match status" value="1"/>
</dbReference>
<feature type="domain" description="C2H2-type" evidence="8">
    <location>
        <begin position="398"/>
        <end position="426"/>
    </location>
</feature>
<name>A0A1Y9J0R4_ANOQN</name>